<dbReference type="GO" id="GO:0008168">
    <property type="term" value="F:methyltransferase activity"/>
    <property type="evidence" value="ECO:0007669"/>
    <property type="project" value="UniProtKB-KW"/>
</dbReference>
<dbReference type="InterPro" id="IPR029063">
    <property type="entry name" value="SAM-dependent_MTases_sf"/>
</dbReference>
<accession>A0A6G3ZWM9</accession>
<dbReference type="InterPro" id="IPR041698">
    <property type="entry name" value="Methyltransf_25"/>
</dbReference>
<proteinExistence type="predicted"/>
<dbReference type="PANTHER" id="PTHR43861">
    <property type="entry name" value="TRANS-ACONITATE 2-METHYLTRANSFERASE-RELATED"/>
    <property type="match status" value="1"/>
</dbReference>
<dbReference type="AlphaFoldDB" id="A0A6G3ZWM9"/>
<dbReference type="EMBL" id="JAAIKC010000003">
    <property type="protein sequence ID" value="NEW06626.1"/>
    <property type="molecule type" value="Genomic_DNA"/>
</dbReference>
<dbReference type="PROSITE" id="PS51683">
    <property type="entry name" value="SAM_OMT_II"/>
    <property type="match status" value="1"/>
</dbReference>
<feature type="domain" description="Methyltransferase" evidence="2">
    <location>
        <begin position="51"/>
        <end position="146"/>
    </location>
</feature>
<evidence type="ECO:0000256" key="1">
    <source>
        <dbReference type="ARBA" id="ARBA00022679"/>
    </source>
</evidence>
<evidence type="ECO:0000259" key="2">
    <source>
        <dbReference type="Pfam" id="PF13649"/>
    </source>
</evidence>
<gene>
    <name evidence="3" type="ORF">GK047_11435</name>
</gene>
<dbReference type="RefSeq" id="WP_163945957.1">
    <property type="nucleotide sequence ID" value="NZ_JAAIKC010000003.1"/>
</dbReference>
<comment type="caution">
    <text evidence="3">The sequence shown here is derived from an EMBL/GenBank/DDBJ whole genome shotgun (WGS) entry which is preliminary data.</text>
</comment>
<dbReference type="GO" id="GO:0032259">
    <property type="term" value="P:methylation"/>
    <property type="evidence" value="ECO:0007669"/>
    <property type="project" value="UniProtKB-KW"/>
</dbReference>
<dbReference type="SUPFAM" id="SSF53335">
    <property type="entry name" value="S-adenosyl-L-methionine-dependent methyltransferases"/>
    <property type="match status" value="1"/>
</dbReference>
<protein>
    <submittedName>
        <fullName evidence="3">Methyltransferase domain-containing protein</fullName>
    </submittedName>
</protein>
<dbReference type="CDD" id="cd02440">
    <property type="entry name" value="AdoMet_MTases"/>
    <property type="match status" value="1"/>
</dbReference>
<dbReference type="Pfam" id="PF13649">
    <property type="entry name" value="Methyltransf_25"/>
    <property type="match status" value="1"/>
</dbReference>
<name>A0A6G3ZWM9_9BACL</name>
<evidence type="ECO:0000313" key="3">
    <source>
        <dbReference type="EMBL" id="NEW06626.1"/>
    </source>
</evidence>
<sequence length="230" mass="26104">MAQDYCNPINTQFDEIASKYDTQRKMLIPCFDDLYQIASSLVQTTAEIPNILDLGAGTGLFSSFILANYASAKLTLIDLSGAMLDIAKQRLDSFAPNITYITGDYCQYEYPEAYDCIISSLSIHHLEDDEKHALYKRIFSLLKPGGVFVNADQVLGDSPFLQSLNRSDWETKIKKTALDPEALKAAYERTKLDKMATLDQQLRWLQEAGFTDVDCVYKYYNFVVMHARKI</sequence>
<dbReference type="InterPro" id="IPR016461">
    <property type="entry name" value="COMT-like"/>
</dbReference>
<keyword evidence="1 3" id="KW-0808">Transferase</keyword>
<dbReference type="Gene3D" id="6.10.140.280">
    <property type="match status" value="1"/>
</dbReference>
<keyword evidence="3" id="KW-0489">Methyltransferase</keyword>
<organism evidence="3">
    <name type="scientific">Paenibacillus sp. SYP-B3998</name>
    <dbReference type="NCBI Taxonomy" id="2678564"/>
    <lineage>
        <taxon>Bacteria</taxon>
        <taxon>Bacillati</taxon>
        <taxon>Bacillota</taxon>
        <taxon>Bacilli</taxon>
        <taxon>Bacillales</taxon>
        <taxon>Paenibacillaceae</taxon>
        <taxon>Paenibacillus</taxon>
    </lineage>
</organism>
<dbReference type="Gene3D" id="3.40.50.150">
    <property type="entry name" value="Vaccinia Virus protein VP39"/>
    <property type="match status" value="1"/>
</dbReference>
<reference evidence="3" key="1">
    <citation type="submission" date="2020-02" db="EMBL/GenBank/DDBJ databases">
        <authorList>
            <person name="Shen X.-R."/>
            <person name="Zhang Y.-X."/>
        </authorList>
    </citation>
    <scope>NUCLEOTIDE SEQUENCE</scope>
    <source>
        <strain evidence="3">SYP-B3998</strain>
    </source>
</reference>